<keyword evidence="5" id="KW-0067">ATP-binding</keyword>
<dbReference type="InterPro" id="IPR006343">
    <property type="entry name" value="DnaB/C_C"/>
</dbReference>
<protein>
    <submittedName>
        <fullName evidence="5">Replicative DNA helicase loader DnaB</fullName>
    </submittedName>
</protein>
<dbReference type="InterPro" id="IPR034829">
    <property type="entry name" value="DnaD-like_sf"/>
</dbReference>
<accession>A0A1I2P3J2</accession>
<evidence type="ECO:0000313" key="5">
    <source>
        <dbReference type="EMBL" id="SFG08517.1"/>
    </source>
</evidence>
<evidence type="ECO:0000313" key="6">
    <source>
        <dbReference type="Proteomes" id="UP000198897"/>
    </source>
</evidence>
<keyword evidence="5" id="KW-0378">Hydrolase</keyword>
<dbReference type="Proteomes" id="UP000198897">
    <property type="component" value="Unassembled WGS sequence"/>
</dbReference>
<evidence type="ECO:0000259" key="3">
    <source>
        <dbReference type="Pfam" id="PF07261"/>
    </source>
</evidence>
<evidence type="ECO:0000256" key="1">
    <source>
        <dbReference type="ARBA" id="ARBA00093462"/>
    </source>
</evidence>
<gene>
    <name evidence="5" type="ORF">SAMN05216353_12224</name>
</gene>
<comment type="similarity">
    <text evidence="1">Belongs to the DnaB/DnaD family.</text>
</comment>
<evidence type="ECO:0000259" key="4">
    <source>
        <dbReference type="Pfam" id="PF25888"/>
    </source>
</evidence>
<evidence type="ECO:0000256" key="2">
    <source>
        <dbReference type="SAM" id="MobiDB-lite"/>
    </source>
</evidence>
<dbReference type="Pfam" id="PF25888">
    <property type="entry name" value="WHD_DnaB"/>
    <property type="match status" value="1"/>
</dbReference>
<dbReference type="RefSeq" id="WP_089752324.1">
    <property type="nucleotide sequence ID" value="NZ_FOOG01000022.1"/>
</dbReference>
<dbReference type="GO" id="GO:0004386">
    <property type="term" value="F:helicase activity"/>
    <property type="evidence" value="ECO:0007669"/>
    <property type="project" value="UniProtKB-KW"/>
</dbReference>
<dbReference type="AlphaFoldDB" id="A0A1I2P3J2"/>
<organism evidence="5 6">
    <name type="scientific">Halobacillus alkaliphilus</name>
    <dbReference type="NCBI Taxonomy" id="396056"/>
    <lineage>
        <taxon>Bacteria</taxon>
        <taxon>Bacillati</taxon>
        <taxon>Bacillota</taxon>
        <taxon>Bacilli</taxon>
        <taxon>Bacillales</taxon>
        <taxon>Bacillaceae</taxon>
        <taxon>Halobacillus</taxon>
    </lineage>
</organism>
<dbReference type="EMBL" id="FOOG01000022">
    <property type="protein sequence ID" value="SFG08517.1"/>
    <property type="molecule type" value="Genomic_DNA"/>
</dbReference>
<proteinExistence type="inferred from homology"/>
<dbReference type="InterPro" id="IPR058660">
    <property type="entry name" value="WHD_DnaB"/>
</dbReference>
<reference evidence="6" key="1">
    <citation type="submission" date="2016-10" db="EMBL/GenBank/DDBJ databases">
        <authorList>
            <person name="Varghese N."/>
            <person name="Submissions S."/>
        </authorList>
    </citation>
    <scope>NUCLEOTIDE SEQUENCE [LARGE SCALE GENOMIC DNA]</scope>
    <source>
        <strain evidence="6">FP5</strain>
    </source>
</reference>
<name>A0A1I2P3J2_9BACI</name>
<keyword evidence="5" id="KW-0547">Nucleotide-binding</keyword>
<feature type="domain" description="Replicative helicase loading/DNA remodeling protein DnaB N-terminal winged helix" evidence="4">
    <location>
        <begin position="12"/>
        <end position="201"/>
    </location>
</feature>
<feature type="domain" description="DnaB/C C-terminal" evidence="3">
    <location>
        <begin position="321"/>
        <end position="383"/>
    </location>
</feature>
<feature type="region of interest" description="Disordered" evidence="2">
    <location>
        <begin position="273"/>
        <end position="295"/>
    </location>
</feature>
<keyword evidence="6" id="KW-1185">Reference proteome</keyword>
<dbReference type="Pfam" id="PF07261">
    <property type="entry name" value="DnaB_2"/>
    <property type="match status" value="1"/>
</dbReference>
<keyword evidence="5" id="KW-0347">Helicase</keyword>
<sequence length="449" mass="51473">MNHSVGKLLPVDGFRLSKCGELPVSAYRSLTHLYQPIIGQLAVSLYQVLVSEYDMASSGEIQTHHTLMSYLSVPLDKIYEARKKLEAIGLLQTYCFSTSEKQTEYLYRLHPPFAPEGFFLDNMLAMLLYHELGSEKYEQLKRRLVKQEYAVEGLEEVTATFGEVFHSQTIEAARSEANDQQTENYSRKSGGPFLQEDFVDFEWLQDALKKRMYPSDKILTGANKRLITQLASLYNLSLLDIEKAVTWAIDENHRLVADELKAACHDFMKEKPSSRNFSQIDQREKAVAGSSKSKSKGDQFIDMLEQISPRELLEDLSGGNKASDQDLKLIRDVMTEQGLSPGVMNVLVHYVMLKTDMKLSKAYMEKIAGHWTRKNVTTVRQAMNLAKAEHQKYQQWGNQNHYKRKSKQDEVIPAWFNQKEKNNEQTHQDSAVNTDEIAERIKRLTNKGN</sequence>
<dbReference type="OrthoDB" id="2082007at2"/>
<dbReference type="Gene3D" id="1.10.10.630">
    <property type="entry name" value="DnaD domain-like"/>
    <property type="match status" value="1"/>
</dbReference>